<dbReference type="OrthoDB" id="2441642at2759"/>
<dbReference type="GO" id="GO:0030968">
    <property type="term" value="P:endoplasmic reticulum unfolded protein response"/>
    <property type="evidence" value="ECO:0007669"/>
    <property type="project" value="TreeGrafter"/>
</dbReference>
<dbReference type="GO" id="GO:0005783">
    <property type="term" value="C:endoplasmic reticulum"/>
    <property type="evidence" value="ECO:0007669"/>
    <property type="project" value="TreeGrafter"/>
</dbReference>
<proteinExistence type="predicted"/>
<dbReference type="EMBL" id="CP014503">
    <property type="protein sequence ID" value="ANB15943.1"/>
    <property type="molecule type" value="Genomic_DNA"/>
</dbReference>
<dbReference type="Proteomes" id="UP000189580">
    <property type="component" value="Chromosome b"/>
</dbReference>
<name>A0A170QXI3_9ASCO</name>
<protein>
    <submittedName>
        <fullName evidence="2">Transcriptional regulator OPI1</fullName>
    </submittedName>
</protein>
<feature type="compositionally biased region" description="Basic and acidic residues" evidence="1">
    <location>
        <begin position="82"/>
        <end position="99"/>
    </location>
</feature>
<evidence type="ECO:0000256" key="1">
    <source>
        <dbReference type="SAM" id="MobiDB-lite"/>
    </source>
</evidence>
<feature type="region of interest" description="Disordered" evidence="1">
    <location>
        <begin position="14"/>
        <end position="47"/>
    </location>
</feature>
<dbReference type="Pfam" id="PF08618">
    <property type="entry name" value="Opi1"/>
    <property type="match status" value="2"/>
</dbReference>
<evidence type="ECO:0000313" key="3">
    <source>
        <dbReference type="Proteomes" id="UP000189580"/>
    </source>
</evidence>
<evidence type="ECO:0000313" key="2">
    <source>
        <dbReference type="EMBL" id="ANB15943.1"/>
    </source>
</evidence>
<feature type="region of interest" description="Disordered" evidence="1">
    <location>
        <begin position="420"/>
        <end position="469"/>
    </location>
</feature>
<gene>
    <name evidence="2" type="primary">OPI1</name>
    <name evidence="2" type="ORF">AWJ20_3587</name>
</gene>
<dbReference type="KEGG" id="slb:AWJ20_3587"/>
<dbReference type="GO" id="GO:0008654">
    <property type="term" value="P:phospholipid biosynthetic process"/>
    <property type="evidence" value="ECO:0007669"/>
    <property type="project" value="TreeGrafter"/>
</dbReference>
<dbReference type="GeneID" id="30035625"/>
<feature type="compositionally biased region" description="Low complexity" evidence="1">
    <location>
        <begin position="100"/>
        <end position="140"/>
    </location>
</feature>
<dbReference type="GO" id="GO:0003714">
    <property type="term" value="F:transcription corepressor activity"/>
    <property type="evidence" value="ECO:0007669"/>
    <property type="project" value="InterPro"/>
</dbReference>
<dbReference type="GO" id="GO:0006357">
    <property type="term" value="P:regulation of transcription by RNA polymerase II"/>
    <property type="evidence" value="ECO:0007669"/>
    <property type="project" value="TreeGrafter"/>
</dbReference>
<keyword evidence="3" id="KW-1185">Reference proteome</keyword>
<dbReference type="AlphaFoldDB" id="A0A170QXI3"/>
<dbReference type="InterPro" id="IPR013927">
    <property type="entry name" value="TF_Opi1_Ccg-8"/>
</dbReference>
<feature type="compositionally biased region" description="Acidic residues" evidence="1">
    <location>
        <begin position="436"/>
        <end position="451"/>
    </location>
</feature>
<feature type="compositionally biased region" description="Low complexity" evidence="1">
    <location>
        <begin position="32"/>
        <end position="41"/>
    </location>
</feature>
<accession>A0A170QXI3</accession>
<dbReference type="PANTHER" id="PTHR38406">
    <property type="entry name" value="TRANSCRIPTIONAL REPRESSOR OPI1"/>
    <property type="match status" value="1"/>
</dbReference>
<dbReference type="RefSeq" id="XP_018738420.1">
    <property type="nucleotide sequence ID" value="XM_018880617.1"/>
</dbReference>
<organism evidence="2 3">
    <name type="scientific">Sugiyamaella lignohabitans</name>
    <dbReference type="NCBI Taxonomy" id="796027"/>
    <lineage>
        <taxon>Eukaryota</taxon>
        <taxon>Fungi</taxon>
        <taxon>Dikarya</taxon>
        <taxon>Ascomycota</taxon>
        <taxon>Saccharomycotina</taxon>
        <taxon>Dipodascomycetes</taxon>
        <taxon>Dipodascales</taxon>
        <taxon>Trichomonascaceae</taxon>
        <taxon>Sugiyamaella</taxon>
    </lineage>
</organism>
<reference evidence="2 3" key="1">
    <citation type="submission" date="2016-02" db="EMBL/GenBank/DDBJ databases">
        <title>Complete genome sequence and transcriptome regulation of the pentose utilising yeast Sugiyamaella lignohabitans.</title>
        <authorList>
            <person name="Bellasio M."/>
            <person name="Peymann A."/>
            <person name="Valli M."/>
            <person name="Sipitzky M."/>
            <person name="Graf A."/>
            <person name="Sauer M."/>
            <person name="Marx H."/>
            <person name="Mattanovich D."/>
        </authorList>
    </citation>
    <scope>NUCLEOTIDE SEQUENCE [LARGE SCALE GENOMIC DNA]</scope>
    <source>
        <strain evidence="2 3">CBS 10342</strain>
    </source>
</reference>
<feature type="region of interest" description="Disordered" evidence="1">
    <location>
        <begin position="82"/>
        <end position="144"/>
    </location>
</feature>
<dbReference type="PANTHER" id="PTHR38406:SF1">
    <property type="entry name" value="TRANSCRIPTIONAL REPRESSOR OPI1"/>
    <property type="match status" value="1"/>
</dbReference>
<sequence>MPSQEDQLAAEVLESLRDSARTSVSPPPPPRASANSNPTSSLLTKVSSHPLVSSAVNIYNSSKSYSPRFKYSAEKIEAVIIPKGDRREKDRDRNKEKEGSISGSSTPNSSHTISTSASSSSLASLMRTSSTSSTTSNPSSGKPKWRRVLVTATSLASLSSESRQRLRYCLRFLKLANAHLASKVNMLQELLDEEAAHAMAQQIASNHVPADRKPPKKYTIAAIKQDIITTVKKVVTVVSNFAGNSLPEPARTHVRNYILRLPAKWALTLSHTPRTPLTPGTPGTPRATMMAASSGSAWATGNATRATGAGFHKRSTSGYEFNGVGSESDTESVNARSGTAESEASPDLKSPGAESTAATSIHLTEEQVAAARAANLAHSDVEIGGRVLSLARESLLMLDQITSIVDETLEKAESWCEKLGRSRRKHVTGENKDVSLEQDGEPSDDEFEEEDSMSRDEGLPGTSAAPTSA</sequence>
<feature type="compositionally biased region" description="Polar residues" evidence="1">
    <location>
        <begin position="325"/>
        <end position="342"/>
    </location>
</feature>
<dbReference type="GO" id="GO:0005634">
    <property type="term" value="C:nucleus"/>
    <property type="evidence" value="ECO:0007669"/>
    <property type="project" value="TreeGrafter"/>
</dbReference>
<feature type="region of interest" description="Disordered" evidence="1">
    <location>
        <begin position="321"/>
        <end position="358"/>
    </location>
</feature>